<dbReference type="Proteomes" id="UP000320496">
    <property type="component" value="Chromosome"/>
</dbReference>
<evidence type="ECO:0000313" key="3">
    <source>
        <dbReference type="Proteomes" id="UP000320496"/>
    </source>
</evidence>
<feature type="region of interest" description="Disordered" evidence="1">
    <location>
        <begin position="49"/>
        <end position="70"/>
    </location>
</feature>
<organism evidence="2 3">
    <name type="scientific">Maioricimonas rarisocia</name>
    <dbReference type="NCBI Taxonomy" id="2528026"/>
    <lineage>
        <taxon>Bacteria</taxon>
        <taxon>Pseudomonadati</taxon>
        <taxon>Planctomycetota</taxon>
        <taxon>Planctomycetia</taxon>
        <taxon>Planctomycetales</taxon>
        <taxon>Planctomycetaceae</taxon>
        <taxon>Maioricimonas</taxon>
    </lineage>
</organism>
<dbReference type="OrthoDB" id="213513at2"/>
<dbReference type="KEGG" id="mri:Mal4_49250"/>
<evidence type="ECO:0000313" key="2">
    <source>
        <dbReference type="EMBL" id="QDU40567.1"/>
    </source>
</evidence>
<proteinExistence type="predicted"/>
<dbReference type="EMBL" id="CP036275">
    <property type="protein sequence ID" value="QDU40567.1"/>
    <property type="molecule type" value="Genomic_DNA"/>
</dbReference>
<reference evidence="2 3" key="1">
    <citation type="submission" date="2019-02" db="EMBL/GenBank/DDBJ databases">
        <title>Deep-cultivation of Planctomycetes and their phenomic and genomic characterization uncovers novel biology.</title>
        <authorList>
            <person name="Wiegand S."/>
            <person name="Jogler M."/>
            <person name="Boedeker C."/>
            <person name="Pinto D."/>
            <person name="Vollmers J."/>
            <person name="Rivas-Marin E."/>
            <person name="Kohn T."/>
            <person name="Peeters S.H."/>
            <person name="Heuer A."/>
            <person name="Rast P."/>
            <person name="Oberbeckmann S."/>
            <person name="Bunk B."/>
            <person name="Jeske O."/>
            <person name="Meyerdierks A."/>
            <person name="Storesund J.E."/>
            <person name="Kallscheuer N."/>
            <person name="Luecker S."/>
            <person name="Lage O.M."/>
            <person name="Pohl T."/>
            <person name="Merkel B.J."/>
            <person name="Hornburger P."/>
            <person name="Mueller R.-W."/>
            <person name="Bruemmer F."/>
            <person name="Labrenz M."/>
            <person name="Spormann A.M."/>
            <person name="Op den Camp H."/>
            <person name="Overmann J."/>
            <person name="Amann R."/>
            <person name="Jetten M.S.M."/>
            <person name="Mascher T."/>
            <person name="Medema M.H."/>
            <person name="Devos D.P."/>
            <person name="Kaster A.-K."/>
            <person name="Ovreas L."/>
            <person name="Rohde M."/>
            <person name="Galperin M.Y."/>
            <person name="Jogler C."/>
        </authorList>
    </citation>
    <scope>NUCLEOTIDE SEQUENCE [LARGE SCALE GENOMIC DNA]</scope>
    <source>
        <strain evidence="2 3">Mal4</strain>
    </source>
</reference>
<evidence type="ECO:0000256" key="1">
    <source>
        <dbReference type="SAM" id="MobiDB-lite"/>
    </source>
</evidence>
<dbReference type="RefSeq" id="WP_145371845.1">
    <property type="nucleotide sequence ID" value="NZ_CP036275.1"/>
</dbReference>
<accession>A0A517ZDL0</accession>
<protein>
    <recommendedName>
        <fullName evidence="4">HTH HARE-type domain-containing protein</fullName>
    </recommendedName>
</protein>
<gene>
    <name evidence="2" type="ORF">Mal4_49250</name>
</gene>
<dbReference type="AlphaFoldDB" id="A0A517ZDL0"/>
<name>A0A517ZDL0_9PLAN</name>
<keyword evidence="3" id="KW-1185">Reference proteome</keyword>
<evidence type="ECO:0008006" key="4">
    <source>
        <dbReference type="Google" id="ProtNLM"/>
    </source>
</evidence>
<sequence>MAKAVTEMSLAELERALESKRSKVDELLQRREKLQKELESLDEKIRSVSGGGKVEGGVRRRRRRAKNEKSLKEHVVDCLSRNKKGLALPDLHDKVLEAGYKTHSRNFRNVLYQCLYNLPEVKHDPSTGKYVMQG</sequence>